<dbReference type="PANTHER" id="PTHR47784:SF4">
    <property type="entry name" value="ZN(II)2CYS6 TRANSCRIPTION FACTOR (EUROFUNG)"/>
    <property type="match status" value="1"/>
</dbReference>
<feature type="region of interest" description="Disordered" evidence="2">
    <location>
        <begin position="50"/>
        <end position="73"/>
    </location>
</feature>
<dbReference type="PROSITE" id="PS00463">
    <property type="entry name" value="ZN2_CY6_FUNGAL_1"/>
    <property type="match status" value="1"/>
</dbReference>
<dbReference type="GO" id="GO:0008270">
    <property type="term" value="F:zinc ion binding"/>
    <property type="evidence" value="ECO:0007669"/>
    <property type="project" value="InterPro"/>
</dbReference>
<dbReference type="SMART" id="SM00066">
    <property type="entry name" value="GAL4"/>
    <property type="match status" value="1"/>
</dbReference>
<keyword evidence="5" id="KW-1185">Reference proteome</keyword>
<dbReference type="Pfam" id="PF00172">
    <property type="entry name" value="Zn_clus"/>
    <property type="match status" value="1"/>
</dbReference>
<evidence type="ECO:0000313" key="4">
    <source>
        <dbReference type="EMBL" id="KAH7126450.1"/>
    </source>
</evidence>
<organism evidence="4 5">
    <name type="scientific">Dactylonectria estremocensis</name>
    <dbReference type="NCBI Taxonomy" id="1079267"/>
    <lineage>
        <taxon>Eukaryota</taxon>
        <taxon>Fungi</taxon>
        <taxon>Dikarya</taxon>
        <taxon>Ascomycota</taxon>
        <taxon>Pezizomycotina</taxon>
        <taxon>Sordariomycetes</taxon>
        <taxon>Hypocreomycetidae</taxon>
        <taxon>Hypocreales</taxon>
        <taxon>Nectriaceae</taxon>
        <taxon>Dactylonectria</taxon>
    </lineage>
</organism>
<evidence type="ECO:0000259" key="3">
    <source>
        <dbReference type="PROSITE" id="PS50048"/>
    </source>
</evidence>
<evidence type="ECO:0000256" key="1">
    <source>
        <dbReference type="ARBA" id="ARBA00023242"/>
    </source>
</evidence>
<dbReference type="InterPro" id="IPR001138">
    <property type="entry name" value="Zn2Cys6_DnaBD"/>
</dbReference>
<dbReference type="PROSITE" id="PS50048">
    <property type="entry name" value="ZN2_CY6_FUNGAL_2"/>
    <property type="match status" value="1"/>
</dbReference>
<accession>A0A9P9DTQ8</accession>
<proteinExistence type="predicted"/>
<protein>
    <recommendedName>
        <fullName evidence="3">Zn(2)-C6 fungal-type domain-containing protein</fullName>
    </recommendedName>
</protein>
<name>A0A9P9DTQ8_9HYPO</name>
<dbReference type="PANTHER" id="PTHR47784">
    <property type="entry name" value="STEROL UPTAKE CONTROL PROTEIN 2"/>
    <property type="match status" value="1"/>
</dbReference>
<dbReference type="GO" id="GO:0001228">
    <property type="term" value="F:DNA-binding transcription activator activity, RNA polymerase II-specific"/>
    <property type="evidence" value="ECO:0007669"/>
    <property type="project" value="TreeGrafter"/>
</dbReference>
<feature type="domain" description="Zn(2)-C6 fungal-type" evidence="3">
    <location>
        <begin position="13"/>
        <end position="43"/>
    </location>
</feature>
<dbReference type="Proteomes" id="UP000717696">
    <property type="component" value="Unassembled WGS sequence"/>
</dbReference>
<feature type="compositionally biased region" description="Low complexity" evidence="2">
    <location>
        <begin position="50"/>
        <end position="63"/>
    </location>
</feature>
<dbReference type="InterPro" id="IPR053157">
    <property type="entry name" value="Sterol_Uptake_Regulator"/>
</dbReference>
<dbReference type="Gene3D" id="4.10.240.10">
    <property type="entry name" value="Zn(2)-C6 fungal-type DNA-binding domain"/>
    <property type="match status" value="1"/>
</dbReference>
<keyword evidence="1" id="KW-0539">Nucleus</keyword>
<dbReference type="SUPFAM" id="SSF57701">
    <property type="entry name" value="Zn2/Cys6 DNA-binding domain"/>
    <property type="match status" value="1"/>
</dbReference>
<dbReference type="EMBL" id="JAGMUU010000023">
    <property type="protein sequence ID" value="KAH7126450.1"/>
    <property type="molecule type" value="Genomic_DNA"/>
</dbReference>
<dbReference type="OrthoDB" id="5350673at2759"/>
<dbReference type="CDD" id="cd00067">
    <property type="entry name" value="GAL4"/>
    <property type="match status" value="1"/>
</dbReference>
<sequence length="375" mass="42083">MIARRTHRKSRLGCSECKKRHIKCDESRPVCLNCSRTGRECSFVHLTPSVPVQSPTPSSPASQIRSEPTSDYIDDPPVNMVQMELLAHFMSCPTLGFIEVLPKASDLISPSKFVQEALGCDYLMNELLAFSARHLATLRPEKSPFYLYHASNLQTHALSLFTSAHAVPNKNNCTHILFFSWLLGIHLLCDVPTARSQDDILERFLHCFELFRGIRVVTIGAWKFLLESEYQKIFKDGAAAANNVSAGSHTSSLLALVRDSLGMDEAQKTGCEEAIARLQWVFEVHDRTGPEEVIWHSAQVALSWPLTVTPEFLQCLQARRPEALLVLAHFAVILSWCKSSWIFGPVGSQLLDGIVSSLGPGWERWLQWPKEMIQV</sequence>
<reference evidence="4" key="1">
    <citation type="journal article" date="2021" name="Nat. Commun.">
        <title>Genetic determinants of endophytism in the Arabidopsis root mycobiome.</title>
        <authorList>
            <person name="Mesny F."/>
            <person name="Miyauchi S."/>
            <person name="Thiergart T."/>
            <person name="Pickel B."/>
            <person name="Atanasova L."/>
            <person name="Karlsson M."/>
            <person name="Huettel B."/>
            <person name="Barry K.W."/>
            <person name="Haridas S."/>
            <person name="Chen C."/>
            <person name="Bauer D."/>
            <person name="Andreopoulos W."/>
            <person name="Pangilinan J."/>
            <person name="LaButti K."/>
            <person name="Riley R."/>
            <person name="Lipzen A."/>
            <person name="Clum A."/>
            <person name="Drula E."/>
            <person name="Henrissat B."/>
            <person name="Kohler A."/>
            <person name="Grigoriev I.V."/>
            <person name="Martin F.M."/>
            <person name="Hacquard S."/>
        </authorList>
    </citation>
    <scope>NUCLEOTIDE SEQUENCE</scope>
    <source>
        <strain evidence="4">MPI-CAGE-AT-0021</strain>
    </source>
</reference>
<gene>
    <name evidence="4" type="ORF">B0J13DRAFT_454640</name>
</gene>
<evidence type="ECO:0000313" key="5">
    <source>
        <dbReference type="Proteomes" id="UP000717696"/>
    </source>
</evidence>
<comment type="caution">
    <text evidence="4">The sequence shown here is derived from an EMBL/GenBank/DDBJ whole genome shotgun (WGS) entry which is preliminary data.</text>
</comment>
<dbReference type="AlphaFoldDB" id="A0A9P9DTQ8"/>
<dbReference type="InterPro" id="IPR036864">
    <property type="entry name" value="Zn2-C6_fun-type_DNA-bd_sf"/>
</dbReference>
<evidence type="ECO:0000256" key="2">
    <source>
        <dbReference type="SAM" id="MobiDB-lite"/>
    </source>
</evidence>